<evidence type="ECO:0000259" key="2">
    <source>
        <dbReference type="Pfam" id="PF00534"/>
    </source>
</evidence>
<evidence type="ECO:0000256" key="1">
    <source>
        <dbReference type="SAM" id="MobiDB-lite"/>
    </source>
</evidence>
<protein>
    <submittedName>
        <fullName evidence="4">Glycosyltransferase</fullName>
    </submittedName>
</protein>
<dbReference type="Gene3D" id="3.40.50.2000">
    <property type="entry name" value="Glycogen Phosphorylase B"/>
    <property type="match status" value="2"/>
</dbReference>
<dbReference type="SUPFAM" id="SSF53756">
    <property type="entry name" value="UDP-Glycosyltransferase/glycogen phosphorylase"/>
    <property type="match status" value="1"/>
</dbReference>
<keyword evidence="4" id="KW-0808">Transferase</keyword>
<dbReference type="PANTHER" id="PTHR45947:SF3">
    <property type="entry name" value="SULFOQUINOVOSYL TRANSFERASE SQD2"/>
    <property type="match status" value="1"/>
</dbReference>
<dbReference type="EMBL" id="VWRN01000026">
    <property type="protein sequence ID" value="KAA6126962.1"/>
    <property type="molecule type" value="Genomic_DNA"/>
</dbReference>
<name>A0A5M8AW01_9BURK</name>
<evidence type="ECO:0000313" key="4">
    <source>
        <dbReference type="EMBL" id="KAA6126962.1"/>
    </source>
</evidence>
<dbReference type="InterPro" id="IPR028098">
    <property type="entry name" value="Glyco_trans_4-like_N"/>
</dbReference>
<dbReference type="GO" id="GO:0016757">
    <property type="term" value="F:glycosyltransferase activity"/>
    <property type="evidence" value="ECO:0007669"/>
    <property type="project" value="InterPro"/>
</dbReference>
<proteinExistence type="predicted"/>
<feature type="region of interest" description="Disordered" evidence="1">
    <location>
        <begin position="381"/>
        <end position="401"/>
    </location>
</feature>
<keyword evidence="5" id="KW-1185">Reference proteome</keyword>
<organism evidence="4 5">
    <name type="scientific">Cupriavidus cauae</name>
    <dbReference type="NCBI Taxonomy" id="2608999"/>
    <lineage>
        <taxon>Bacteria</taxon>
        <taxon>Pseudomonadati</taxon>
        <taxon>Pseudomonadota</taxon>
        <taxon>Betaproteobacteria</taxon>
        <taxon>Burkholderiales</taxon>
        <taxon>Burkholderiaceae</taxon>
        <taxon>Cupriavidus</taxon>
    </lineage>
</organism>
<feature type="domain" description="Glycosyl transferase family 1" evidence="2">
    <location>
        <begin position="193"/>
        <end position="357"/>
    </location>
</feature>
<dbReference type="InterPro" id="IPR050194">
    <property type="entry name" value="Glycosyltransferase_grp1"/>
</dbReference>
<dbReference type="Pfam" id="PF00534">
    <property type="entry name" value="Glycos_transf_1"/>
    <property type="match status" value="1"/>
</dbReference>
<reference evidence="4 5" key="1">
    <citation type="submission" date="2019-09" db="EMBL/GenBank/DDBJ databases">
        <title>Isolation of a novel species in the genus Cupriavidus from patients with sepsis using whole genome sequencing.</title>
        <authorList>
            <person name="Kweon O.J."/>
            <person name="Lee M.-K."/>
        </authorList>
    </citation>
    <scope>NUCLEOTIDE SEQUENCE [LARGE SCALE GENOMIC DNA]</scope>
    <source>
        <strain evidence="4 5">MKL-01</strain>
    </source>
</reference>
<comment type="caution">
    <text evidence="4">The sequence shown here is derived from an EMBL/GenBank/DDBJ whole genome shotgun (WGS) entry which is preliminary data.</text>
</comment>
<dbReference type="InterPro" id="IPR001296">
    <property type="entry name" value="Glyco_trans_1"/>
</dbReference>
<dbReference type="PANTHER" id="PTHR45947">
    <property type="entry name" value="SULFOQUINOVOSYL TRANSFERASE SQD2"/>
    <property type="match status" value="1"/>
</dbReference>
<dbReference type="AlphaFoldDB" id="A0A5M8AW01"/>
<accession>A0A5M8AW01</accession>
<dbReference type="Pfam" id="PF13579">
    <property type="entry name" value="Glyco_trans_4_4"/>
    <property type="match status" value="1"/>
</dbReference>
<dbReference type="Proteomes" id="UP000324324">
    <property type="component" value="Unassembled WGS sequence"/>
</dbReference>
<gene>
    <name evidence="4" type="ORF">F1599_08940</name>
</gene>
<evidence type="ECO:0000313" key="5">
    <source>
        <dbReference type="Proteomes" id="UP000324324"/>
    </source>
</evidence>
<evidence type="ECO:0000259" key="3">
    <source>
        <dbReference type="Pfam" id="PF13579"/>
    </source>
</evidence>
<dbReference type="RefSeq" id="WP_150082810.1">
    <property type="nucleotide sequence ID" value="NZ_CP080294.1"/>
</dbReference>
<sequence>MKLLHIIATINPAGGGPIEGLRQLRMPLVERGVHVDVVCGDDPNAPWVRESELNVIALGPSKGIYTYNPRLLPWLREHGTRYDAVIIEGLWQFHSLAALWVLRGKVPYYVFTHGMLDPWFKTRYPLKHLKKLVYWLLFERRALRHATGVLFTCDEERRRARLSFPWYHCTERIASYGTAQPPADDGTLRAAFHAAFPQTEGKRIVLFFGRIHEKKGCDLLIEAFARVANVDPALQLVIAGPGAPALREDLEMLAERVGVAPRVVWTGMLSGPQKWGAFHAAEVFCLPSHQENFGVAVVEALGCGVPVLISDKVNIWREIEADGAGIVRTDTVDGTEQALREWLAADAATRARMRAAAPASFARRFQSRQVGQRLLDIIQGRADGAPPADRDSGPALSHAAP</sequence>
<feature type="domain" description="Glycosyltransferase subfamily 4-like N-terminal" evidence="3">
    <location>
        <begin position="15"/>
        <end position="161"/>
    </location>
</feature>